<comment type="caution">
    <text evidence="3">The sequence shown here is derived from an EMBL/GenBank/DDBJ whole genome shotgun (WGS) entry which is preliminary data.</text>
</comment>
<evidence type="ECO:0000313" key="3">
    <source>
        <dbReference type="EMBL" id="MBK1816917.1"/>
    </source>
</evidence>
<sequence>MGSSKGLLSVSRFLAVFFAVISCSHAADPAWWTRTADETAFIDPAASHSINENYAPANLGQLKNVAHKAKKYLDLYVPGGAGTEVNTLVQGFTSSISETTLMANLAPVNLGQVKAVAKPFYDRLMAAGYKTKQNLINRGYPSGWSSDYPWLATTPLSENYAPANLGQLKAVFSFDVWGSLLISPRLAPLKAGVTHTFTAIATNASGVPVTSPATVWTVSAGGTIGSSTGIFSAATAGVYTVTATKGALTASTKVTVYTPALTGFTIEANQSLIKTGQSVGLSAEGEDQYGNSFDFTGTVWSVVSGGGSISGTTANATYTAGSAGATVTIKAVKAGVEATTTVEVYLPVLTTFSISGTDTVLRTSSPMVFTAVGLDQHGSSFSLSSGMTWSVVSGGGSFTGTPAGATATYNSGTTASVVTIKAKKGTVETTTTVEVYVAAIDSLTLEGNSGTMRTSTSMAFTAAGLDQKGKPITLSGMTWSIVSGGGSFTGTPTAATATYNSGTTATTATIKVKKGTKEATASVIVYVPVMSLTITPTSVTVPVSSTQTFSATAKDQYNRTMTATFTWTRTGVGSISGSGSSITYSSGASAGSATVKVTVGSLNATANVTVQVRQAARVEISPQGAIVLAGPGSKLQYTADCYDQFDASISSPVTWSVTPAAGTISSTGLLTTGTTAGTYTVTGTSGSGSDTAEVTVVTGLTAPTGLEAEARYTRVVLSWDDYFDFGDGTSFDHYNVYRATSSGGPFTDVADITTQSPSKHIDRGLTTGTTYWYYITVVHKDEHGNKAETPASNIVSATPVPIPLVGPMDVAFILDNTGSMDDSIDNIRFELQDIISDIAAASSGSYRLALLTPDTEISNTRLEFSSANGTAFSAALNGDLDADGVLAPESTDLCLKNLLAAGVELSGSPLLPTTAPFRTPFRTEAKKVILMITDALPSGGNDIFIEDENLVMPTSDEYRAHRYAKKAAALGIQIACVAVEGGALGTPAFERIMEDYYAGFTTPPGKTPIYITVPSNGIGAASAVLDVIEQSAP</sequence>
<dbReference type="SMART" id="SM00635">
    <property type="entry name" value="BID_2"/>
    <property type="match status" value="3"/>
</dbReference>
<organism evidence="3 4">
    <name type="scientific">Luteolibacter yonseiensis</name>
    <dbReference type="NCBI Taxonomy" id="1144680"/>
    <lineage>
        <taxon>Bacteria</taxon>
        <taxon>Pseudomonadati</taxon>
        <taxon>Verrucomicrobiota</taxon>
        <taxon>Verrucomicrobiia</taxon>
        <taxon>Verrucomicrobiales</taxon>
        <taxon>Verrucomicrobiaceae</taxon>
        <taxon>Luteolibacter</taxon>
    </lineage>
</organism>
<gene>
    <name evidence="3" type="ORF">JIN84_14925</name>
</gene>
<dbReference type="PROSITE" id="PS51257">
    <property type="entry name" value="PROKAR_LIPOPROTEIN"/>
    <property type="match status" value="1"/>
</dbReference>
<feature type="domain" description="VWFA" evidence="2">
    <location>
        <begin position="809"/>
        <end position="979"/>
    </location>
</feature>
<dbReference type="Pfam" id="PF02368">
    <property type="entry name" value="Big_2"/>
    <property type="match status" value="1"/>
</dbReference>
<protein>
    <submittedName>
        <fullName evidence="3">Ig-like domain-containing protein</fullName>
    </submittedName>
</protein>
<dbReference type="EMBL" id="JAENIK010000011">
    <property type="protein sequence ID" value="MBK1816917.1"/>
    <property type="molecule type" value="Genomic_DNA"/>
</dbReference>
<name>A0A934R5T5_9BACT</name>
<proteinExistence type="predicted"/>
<dbReference type="InterPro" id="IPR036116">
    <property type="entry name" value="FN3_sf"/>
</dbReference>
<dbReference type="InterPro" id="IPR003343">
    <property type="entry name" value="Big_2"/>
</dbReference>
<dbReference type="SUPFAM" id="SSF53300">
    <property type="entry name" value="vWA-like"/>
    <property type="match status" value="1"/>
</dbReference>
<dbReference type="InterPro" id="IPR036465">
    <property type="entry name" value="vWFA_dom_sf"/>
</dbReference>
<reference evidence="3" key="1">
    <citation type="submission" date="2021-01" db="EMBL/GenBank/DDBJ databases">
        <title>Modified the classification status of verrucomicrobia.</title>
        <authorList>
            <person name="Feng X."/>
        </authorList>
    </citation>
    <scope>NUCLEOTIDE SEQUENCE</scope>
    <source>
        <strain evidence="3">JCM 18052</strain>
    </source>
</reference>
<feature type="signal peptide" evidence="1">
    <location>
        <begin position="1"/>
        <end position="26"/>
    </location>
</feature>
<dbReference type="RefSeq" id="WP_200351840.1">
    <property type="nucleotide sequence ID" value="NZ_BAABHZ010000006.1"/>
</dbReference>
<dbReference type="PROSITE" id="PS50234">
    <property type="entry name" value="VWFA"/>
    <property type="match status" value="1"/>
</dbReference>
<keyword evidence="4" id="KW-1185">Reference proteome</keyword>
<dbReference type="Gene3D" id="2.60.40.10">
    <property type="entry name" value="Immunoglobulins"/>
    <property type="match status" value="1"/>
</dbReference>
<dbReference type="InterPro" id="IPR013783">
    <property type="entry name" value="Ig-like_fold"/>
</dbReference>
<dbReference type="Gene3D" id="2.60.40.1080">
    <property type="match status" value="3"/>
</dbReference>
<dbReference type="AlphaFoldDB" id="A0A934R5T5"/>
<feature type="chain" id="PRO_5037069637" evidence="1">
    <location>
        <begin position="27"/>
        <end position="1033"/>
    </location>
</feature>
<evidence type="ECO:0000313" key="4">
    <source>
        <dbReference type="Proteomes" id="UP000600139"/>
    </source>
</evidence>
<keyword evidence="1" id="KW-0732">Signal</keyword>
<dbReference type="InterPro" id="IPR002035">
    <property type="entry name" value="VWF_A"/>
</dbReference>
<dbReference type="Proteomes" id="UP000600139">
    <property type="component" value="Unassembled WGS sequence"/>
</dbReference>
<evidence type="ECO:0000259" key="2">
    <source>
        <dbReference type="PROSITE" id="PS50234"/>
    </source>
</evidence>
<accession>A0A934R5T5</accession>
<dbReference type="SUPFAM" id="SSF49265">
    <property type="entry name" value="Fibronectin type III"/>
    <property type="match status" value="1"/>
</dbReference>
<dbReference type="Gene3D" id="3.40.50.410">
    <property type="entry name" value="von Willebrand factor, type A domain"/>
    <property type="match status" value="1"/>
</dbReference>
<evidence type="ECO:0000256" key="1">
    <source>
        <dbReference type="SAM" id="SignalP"/>
    </source>
</evidence>